<dbReference type="EMBL" id="OX597814">
    <property type="protein sequence ID" value="CAI9716525.1"/>
    <property type="molecule type" value="Genomic_DNA"/>
</dbReference>
<gene>
    <name evidence="5" type="ORF">OCTVUL_1B011808</name>
</gene>
<reference evidence="5" key="1">
    <citation type="submission" date="2023-08" db="EMBL/GenBank/DDBJ databases">
        <authorList>
            <person name="Alioto T."/>
            <person name="Alioto T."/>
            <person name="Gomez Garrido J."/>
        </authorList>
    </citation>
    <scope>NUCLEOTIDE SEQUENCE</scope>
</reference>
<dbReference type="InterPro" id="IPR011993">
    <property type="entry name" value="PH-like_dom_sf"/>
</dbReference>
<name>A0AA36EYA2_OCTVU</name>
<accession>A0AA36EYA2</accession>
<dbReference type="GO" id="GO:0003755">
    <property type="term" value="F:peptidyl-prolyl cis-trans isomerase activity"/>
    <property type="evidence" value="ECO:0007669"/>
    <property type="project" value="UniProtKB-KW"/>
</dbReference>
<feature type="compositionally biased region" description="Polar residues" evidence="3">
    <location>
        <begin position="1008"/>
        <end position="1031"/>
    </location>
</feature>
<evidence type="ECO:0000313" key="5">
    <source>
        <dbReference type="EMBL" id="CAI9716525.1"/>
    </source>
</evidence>
<organism evidence="5 6">
    <name type="scientific">Octopus vulgaris</name>
    <name type="common">Common octopus</name>
    <dbReference type="NCBI Taxonomy" id="6645"/>
    <lineage>
        <taxon>Eukaryota</taxon>
        <taxon>Metazoa</taxon>
        <taxon>Spiralia</taxon>
        <taxon>Lophotrochozoa</taxon>
        <taxon>Mollusca</taxon>
        <taxon>Cephalopoda</taxon>
        <taxon>Coleoidea</taxon>
        <taxon>Octopodiformes</taxon>
        <taxon>Octopoda</taxon>
        <taxon>Incirrata</taxon>
        <taxon>Octopodidae</taxon>
        <taxon>Octopus</taxon>
    </lineage>
</organism>
<evidence type="ECO:0000256" key="2">
    <source>
        <dbReference type="SAM" id="Coils"/>
    </source>
</evidence>
<dbReference type="Pfam" id="PF23649">
    <property type="entry name" value="FKBP15"/>
    <property type="match status" value="1"/>
</dbReference>
<dbReference type="Gene3D" id="3.10.50.40">
    <property type="match status" value="1"/>
</dbReference>
<proteinExistence type="predicted"/>
<dbReference type="InterPro" id="IPR056598">
    <property type="entry name" value="FKBP-15_dom"/>
</dbReference>
<keyword evidence="1" id="KW-0697">Rotamase</keyword>
<dbReference type="InterPro" id="IPR001179">
    <property type="entry name" value="PPIase_FKBP_dom"/>
</dbReference>
<feature type="compositionally biased region" description="Low complexity" evidence="3">
    <location>
        <begin position="389"/>
        <end position="401"/>
    </location>
</feature>
<feature type="compositionally biased region" description="Acidic residues" evidence="3">
    <location>
        <begin position="966"/>
        <end position="984"/>
    </location>
</feature>
<dbReference type="Gene3D" id="1.10.287.1490">
    <property type="match status" value="1"/>
</dbReference>
<dbReference type="AlphaFoldDB" id="A0AA36EYA2"/>
<dbReference type="SUPFAM" id="SSF54534">
    <property type="entry name" value="FKBP-like"/>
    <property type="match status" value="1"/>
</dbReference>
<protein>
    <recommendedName>
        <fullName evidence="1">peptidylprolyl isomerase</fullName>
        <ecNumber evidence="1">5.2.1.8</ecNumber>
    </recommendedName>
</protein>
<feature type="region of interest" description="Disordered" evidence="3">
    <location>
        <begin position="358"/>
        <end position="403"/>
    </location>
</feature>
<dbReference type="PROSITE" id="PS50059">
    <property type="entry name" value="FKBP_PPIASE"/>
    <property type="match status" value="1"/>
</dbReference>
<dbReference type="PANTHER" id="PTHR44927">
    <property type="entry name" value="FK506-BINDING PROTEIN 15"/>
    <property type="match status" value="1"/>
</dbReference>
<feature type="compositionally biased region" description="Polar residues" evidence="3">
    <location>
        <begin position="28"/>
        <end position="43"/>
    </location>
</feature>
<keyword evidence="1" id="KW-0413">Isomerase</keyword>
<feature type="compositionally biased region" description="Basic and acidic residues" evidence="3">
    <location>
        <begin position="1065"/>
        <end position="1096"/>
    </location>
</feature>
<dbReference type="SUPFAM" id="SSF90257">
    <property type="entry name" value="Myosin rod fragments"/>
    <property type="match status" value="1"/>
</dbReference>
<dbReference type="Gene3D" id="2.30.29.30">
    <property type="entry name" value="Pleckstrin-homology domain (PH domain)/Phosphotyrosine-binding domain (PTB)"/>
    <property type="match status" value="1"/>
</dbReference>
<evidence type="ECO:0000256" key="3">
    <source>
        <dbReference type="SAM" id="MobiDB-lite"/>
    </source>
</evidence>
<evidence type="ECO:0000256" key="1">
    <source>
        <dbReference type="PROSITE-ProRule" id="PRU00277"/>
    </source>
</evidence>
<feature type="compositionally biased region" description="Polar residues" evidence="3">
    <location>
        <begin position="321"/>
        <end position="331"/>
    </location>
</feature>
<feature type="compositionally biased region" description="Low complexity" evidence="3">
    <location>
        <begin position="1112"/>
        <end position="1140"/>
    </location>
</feature>
<dbReference type="InterPro" id="IPR046357">
    <property type="entry name" value="PPIase_dom_sf"/>
</dbReference>
<feature type="coiled-coil region" evidence="2">
    <location>
        <begin position="534"/>
        <end position="889"/>
    </location>
</feature>
<dbReference type="InterPro" id="IPR000697">
    <property type="entry name" value="WH1/EVH1_dom"/>
</dbReference>
<feature type="region of interest" description="Disordered" evidence="3">
    <location>
        <begin position="24"/>
        <end position="58"/>
    </location>
</feature>
<comment type="catalytic activity">
    <reaction evidence="1">
        <text>[protein]-peptidylproline (omega=180) = [protein]-peptidylproline (omega=0)</text>
        <dbReference type="Rhea" id="RHEA:16237"/>
        <dbReference type="Rhea" id="RHEA-COMP:10747"/>
        <dbReference type="Rhea" id="RHEA-COMP:10748"/>
        <dbReference type="ChEBI" id="CHEBI:83833"/>
        <dbReference type="ChEBI" id="CHEBI:83834"/>
        <dbReference type="EC" id="5.2.1.8"/>
    </reaction>
</comment>
<dbReference type="PANTHER" id="PTHR44927:SF1">
    <property type="entry name" value="FK506-BINDING PROTEIN 15"/>
    <property type="match status" value="1"/>
</dbReference>
<dbReference type="EC" id="5.2.1.8" evidence="1"/>
<dbReference type="Pfam" id="PF00254">
    <property type="entry name" value="FKBP_C"/>
    <property type="match status" value="1"/>
</dbReference>
<feature type="domain" description="PPIase FKBP-type" evidence="4">
    <location>
        <begin position="186"/>
        <end position="278"/>
    </location>
</feature>
<sequence>MFFDQDEDEQDFMSPSAGSKLANLFNIDKQSNKGGNESLTYTAPKQPKKESPSTASESTPALTMACAVQAFKYVGNEHKSQGKLGAAILSNDSNKEYRILLYVTKEKQVTNVTITKSFTFTMQPNNYAMFYDAAKQGWSILFESEQVAHKFAKEIAIAKSKSCDGALDTVIIQDLVHGEGNPLETGDSAEVKYTGWLLTNKKLGQVFDSNVNTDKQFRFKVGKGKVIKGWDIGVVGMKKGGHRVLVVPPNLAYGESAMGIQVPPNSSLVFQIEVTRVKLSKSEETSEPSAASDSVMQSPSETGNFDSDGAPTEETVKSRSRSINEQLAQSPKSDKARLISRMARMGQPMLPVAGVSVSLASGDSETEDTLSTTSEANLMRKPDLPQKPSPVSSSLPQSQPKITNDIPLASSVYSQAASHQMAVYQNPLAHQQPQPQLPMATGMYQQVPSNQPLGAFQPNPSQPVHNQLYPQHSYPVPVSSADIHVPVILSESRQHSTEMRLAVGKITDKVDQVLHKLDHSAQNSFLNPAPSLETSVLMQNIQRIVQENERLKKEAMEKASKVESQNLKISELLQQNQKFVEQSNSLLEQRNDSYKDSAERSQAQVLKLEKEKAKMASELGSATSMVSNLQLEVSAIRKQETELRQKLNSTMTDKSATKEQIETLNKQVEENLEQLTEMTNSYKEERQQRKTLTNKMNQLNEEISDLKSSCESLEKNVTDRKKKALDERRRHEEEIDELKLQFETDLETYRKKLRAQKASAVSSEQTLQIEEELKREYEEKAKLTQQLAEEKHKRALEALAEEKSGLEQNQKELEDKIANQKAVAAERENTVTKLNEQLEQLLGWKEKYEKLRSQASSMKTKYEERIQELQEEAEQYQDQINNAKTANNANTDVFTEVKKVMNGVYQSARSELKTEGSYKGSEVLSVLLHIIKSTTLNLVTQPEPPTDNMNEEADEGSQEMTVAEQQQDENDNNVEISESEEDQDQVQTPENISNKKKSQVALEDTSEQDSYADSNIDNNNLKDNQRKSSTVDNEKMSDGVSNQELTKKSEPDDNEEVDVNSNISTEKHEQSDEEKMIKSDDKTDHIESNKKQDVKIVDGPSGYNDGVAPVITLTTNTSEEFSTEDSSSTTSANKRSSNSSLKTTDSMEDIRPQGPPPLFGSDDDDDDYNRDLFD</sequence>
<feature type="region of interest" description="Disordered" evidence="3">
    <location>
        <begin position="281"/>
        <end position="336"/>
    </location>
</feature>
<evidence type="ECO:0000313" key="6">
    <source>
        <dbReference type="Proteomes" id="UP001162480"/>
    </source>
</evidence>
<feature type="region of interest" description="Disordered" evidence="3">
    <location>
        <begin position="938"/>
        <end position="1174"/>
    </location>
</feature>
<keyword evidence="2" id="KW-0175">Coiled coil</keyword>
<evidence type="ECO:0000259" key="4">
    <source>
        <dbReference type="PROSITE" id="PS50059"/>
    </source>
</evidence>
<keyword evidence="6" id="KW-1185">Reference proteome</keyword>
<dbReference type="Pfam" id="PF00568">
    <property type="entry name" value="WH1"/>
    <property type="match status" value="1"/>
</dbReference>
<feature type="compositionally biased region" description="Polar residues" evidence="3">
    <location>
        <begin position="287"/>
        <end position="305"/>
    </location>
</feature>
<dbReference type="Proteomes" id="UP001162480">
    <property type="component" value="Chromosome 1"/>
</dbReference>